<dbReference type="AlphaFoldDB" id="E0NU66"/>
<comment type="caution">
    <text evidence="1">The sequence shown here is derived from an EMBL/GenBank/DDBJ whole genome shotgun (WGS) entry which is preliminary data.</text>
</comment>
<proteinExistence type="predicted"/>
<sequence length="45" mass="5324">MERCRCDRISQPIRFAPRKVADLSTNKRHLFPASLPKEMAKYKFS</sequence>
<accession>E0NU66</accession>
<dbReference type="BioCyc" id="PMAR862515-HMP:GMOO-1744-MONOMER"/>
<gene>
    <name evidence="1" type="ORF">HMPREF0658_1719</name>
</gene>
<evidence type="ECO:0000313" key="1">
    <source>
        <dbReference type="EMBL" id="EFM01333.1"/>
    </source>
</evidence>
<evidence type="ECO:0000313" key="2">
    <source>
        <dbReference type="Proteomes" id="UP000004394"/>
    </source>
</evidence>
<name>E0NU66_9BACT</name>
<dbReference type="HOGENOM" id="CLU_3203534_0_0_10"/>
<dbReference type="Proteomes" id="UP000004394">
    <property type="component" value="Unassembled WGS sequence"/>
</dbReference>
<dbReference type="EMBL" id="AEEI01000051">
    <property type="protein sequence ID" value="EFM01333.1"/>
    <property type="molecule type" value="Genomic_DNA"/>
</dbReference>
<protein>
    <submittedName>
        <fullName evidence="1">Uncharacterized protein</fullName>
    </submittedName>
</protein>
<reference evidence="1" key="1">
    <citation type="submission" date="2010-07" db="EMBL/GenBank/DDBJ databases">
        <authorList>
            <person name="Muzny D."/>
            <person name="Qin X."/>
            <person name="Deng J."/>
            <person name="Jiang H."/>
            <person name="Liu Y."/>
            <person name="Qu J."/>
            <person name="Song X.-Z."/>
            <person name="Zhang L."/>
            <person name="Thornton R."/>
            <person name="Coyle M."/>
            <person name="Francisco L."/>
            <person name="Jackson L."/>
            <person name="Javaid M."/>
            <person name="Korchina V."/>
            <person name="Kovar C."/>
            <person name="Mata R."/>
            <person name="Mathew T."/>
            <person name="Ngo R."/>
            <person name="Nguyen L."/>
            <person name="Nguyen N."/>
            <person name="Okwuonu G."/>
            <person name="Ongeri F."/>
            <person name="Pham C."/>
            <person name="Simmons D."/>
            <person name="Wilczek-Boney K."/>
            <person name="Hale W."/>
            <person name="Jakkamsetti A."/>
            <person name="Pham P."/>
            <person name="Ruth R."/>
            <person name="San Lucas F."/>
            <person name="Warren J."/>
            <person name="Zhang J."/>
            <person name="Zhao Z."/>
            <person name="Zhou C."/>
            <person name="Zhu D."/>
            <person name="Lee S."/>
            <person name="Bess C."/>
            <person name="Blankenburg K."/>
            <person name="Forbes L."/>
            <person name="Fu Q."/>
            <person name="Gubbala S."/>
            <person name="Hirani K."/>
            <person name="Jayaseelan J.C."/>
            <person name="Lara F."/>
            <person name="Munidasa M."/>
            <person name="Palculict T."/>
            <person name="Patil S."/>
            <person name="Pu L.-L."/>
            <person name="Saada N."/>
            <person name="Tang L."/>
            <person name="Weissenberger G."/>
            <person name="Zhu Y."/>
            <person name="Hemphill L."/>
            <person name="Shang Y."/>
            <person name="Youmans B."/>
            <person name="Ayvaz T."/>
            <person name="Ross M."/>
            <person name="Santibanez J."/>
            <person name="Aqrawi P."/>
            <person name="Gross S."/>
            <person name="Joshi V."/>
            <person name="Fowler G."/>
            <person name="Nazareth L."/>
            <person name="Reid J."/>
            <person name="Worley K."/>
            <person name="Petrosino J."/>
            <person name="Highlander S."/>
            <person name="Gibbs R."/>
        </authorList>
    </citation>
    <scope>NUCLEOTIDE SEQUENCE [LARGE SCALE GENOMIC DNA]</scope>
    <source>
        <strain evidence="1">DSM 16973</strain>
    </source>
</reference>
<organism evidence="1 2">
    <name type="scientific">Hoylesella marshii DSM 16973 = JCM 13450</name>
    <dbReference type="NCBI Taxonomy" id="862515"/>
    <lineage>
        <taxon>Bacteria</taxon>
        <taxon>Pseudomonadati</taxon>
        <taxon>Bacteroidota</taxon>
        <taxon>Bacteroidia</taxon>
        <taxon>Bacteroidales</taxon>
        <taxon>Prevotellaceae</taxon>
        <taxon>Hoylesella</taxon>
    </lineage>
</organism>
<keyword evidence="2" id="KW-1185">Reference proteome</keyword>